<dbReference type="EMBL" id="CAMXCT010003335">
    <property type="protein sequence ID" value="CAI4003883.1"/>
    <property type="molecule type" value="Genomic_DNA"/>
</dbReference>
<reference evidence="3" key="2">
    <citation type="submission" date="2024-04" db="EMBL/GenBank/DDBJ databases">
        <authorList>
            <person name="Chen Y."/>
            <person name="Shah S."/>
            <person name="Dougan E. K."/>
            <person name="Thang M."/>
            <person name="Chan C."/>
        </authorList>
    </citation>
    <scope>NUCLEOTIDE SEQUENCE [LARGE SCALE GENOMIC DNA]</scope>
</reference>
<dbReference type="InterPro" id="IPR036116">
    <property type="entry name" value="FN3_sf"/>
</dbReference>
<name>A0A9P1D7C1_9DINO</name>
<dbReference type="OrthoDB" id="429730at2759"/>
<evidence type="ECO:0000313" key="5">
    <source>
        <dbReference type="Proteomes" id="UP001152797"/>
    </source>
</evidence>
<dbReference type="SUPFAM" id="SSF47938">
    <property type="entry name" value="Functional domain of the splicing factor Prp18"/>
    <property type="match status" value="1"/>
</dbReference>
<proteinExistence type="predicted"/>
<accession>A0A9P1D7C1</accession>
<dbReference type="InterPro" id="IPR003961">
    <property type="entry name" value="FN3_dom"/>
</dbReference>
<evidence type="ECO:0000313" key="2">
    <source>
        <dbReference type="EMBL" id="CAI4003883.1"/>
    </source>
</evidence>
<sequence length="454" mass="50008">MAFFSFDSFSTKRSKRAPSPSSESDSEKAKSKPKAKSAEAPSPSLLTAATESSAELLAVAKELSSTAELTRRFILASHKEWTQTGAAEEPPELASLQPLVDLMFAKALDEKEEEHMKQCCLHSLERKHLLAQKNYLDLIHGSKTWVTGGLLYISSDEPKGNERMWGQKWRKIADKGSLLDDAVTQKALQSFKRLLSFHEKVLPPVAGVMPDAANCSSSFGELYCEECMYAPVVAPKQSFALSNLLPGQDYYFMARAVGTSGKGEFSQVLGPVCTDSEEPKDVEPMELNELGIFSCSAKLWLPYDFGAPISEIHAVLRRLHGPLSPDELDEKGEVHAHIAGKEQRAAPETMIFESVVADQTGPVTVGVTPALRRCFAAEQMQEDLPRRMQRTSTLKSCTGQSYKVTFEDLKPGTEYEIRWCCQNAMGRSPFSGPLVLKTNPNHPDQPFAVAVDSL</sequence>
<dbReference type="Gene3D" id="2.60.40.10">
    <property type="entry name" value="Immunoglobulins"/>
    <property type="match status" value="2"/>
</dbReference>
<dbReference type="SUPFAM" id="SSF49265">
    <property type="entry name" value="Fibronectin type III"/>
    <property type="match status" value="2"/>
</dbReference>
<dbReference type="Proteomes" id="UP001152797">
    <property type="component" value="Unassembled WGS sequence"/>
</dbReference>
<dbReference type="AlphaFoldDB" id="A0A9P1D7C1"/>
<protein>
    <submittedName>
        <fullName evidence="4">Calmodulin</fullName>
    </submittedName>
</protein>
<evidence type="ECO:0000256" key="1">
    <source>
        <dbReference type="SAM" id="MobiDB-lite"/>
    </source>
</evidence>
<organism evidence="2">
    <name type="scientific">Cladocopium goreaui</name>
    <dbReference type="NCBI Taxonomy" id="2562237"/>
    <lineage>
        <taxon>Eukaryota</taxon>
        <taxon>Sar</taxon>
        <taxon>Alveolata</taxon>
        <taxon>Dinophyceae</taxon>
        <taxon>Suessiales</taxon>
        <taxon>Symbiodiniaceae</taxon>
        <taxon>Cladocopium</taxon>
    </lineage>
</organism>
<dbReference type="InterPro" id="IPR013783">
    <property type="entry name" value="Ig-like_fold"/>
</dbReference>
<feature type="region of interest" description="Disordered" evidence="1">
    <location>
        <begin position="1"/>
        <end position="46"/>
    </location>
</feature>
<evidence type="ECO:0000313" key="4">
    <source>
        <dbReference type="EMBL" id="CAL4791195.1"/>
    </source>
</evidence>
<dbReference type="Gene3D" id="1.20.940.10">
    <property type="entry name" value="Functional domain of the splicing factor Prp18"/>
    <property type="match status" value="1"/>
</dbReference>
<gene>
    <name evidence="2" type="ORF">C1SCF055_LOCUS29711</name>
</gene>
<reference evidence="2" key="1">
    <citation type="submission" date="2022-10" db="EMBL/GenBank/DDBJ databases">
        <authorList>
            <person name="Chen Y."/>
            <person name="Dougan E. K."/>
            <person name="Chan C."/>
            <person name="Rhodes N."/>
            <person name="Thang M."/>
        </authorList>
    </citation>
    <scope>NUCLEOTIDE SEQUENCE</scope>
</reference>
<dbReference type="EMBL" id="CAMXCT030003335">
    <property type="protein sequence ID" value="CAL4791195.1"/>
    <property type="molecule type" value="Genomic_DNA"/>
</dbReference>
<keyword evidence="5" id="KW-1185">Reference proteome</keyword>
<dbReference type="CDD" id="cd00063">
    <property type="entry name" value="FN3"/>
    <property type="match status" value="1"/>
</dbReference>
<evidence type="ECO:0000313" key="3">
    <source>
        <dbReference type="EMBL" id="CAL1157258.1"/>
    </source>
</evidence>
<dbReference type="EMBL" id="CAMXCT020003335">
    <property type="protein sequence ID" value="CAL1157258.1"/>
    <property type="molecule type" value="Genomic_DNA"/>
</dbReference>
<comment type="caution">
    <text evidence="2">The sequence shown here is derived from an EMBL/GenBank/DDBJ whole genome shotgun (WGS) entry which is preliminary data.</text>
</comment>